<sequence>MNRKRYYLLTLLLLLLLNPWDALAQQYRYKRGSKETNVLERGWVILLGGGVTAVRSDICGSWDCNDFGPNVSVGGLYKFSPYFGVSGTIDYVKLGAVEKNTDAPLNIAFESEVIEVAASAVVNLLDSYAGSGNYRAKRKRFMVPYIRVGLGGLYYNATSFPADRKLNDSQVTYDPQQKYPAFAAVVPVGGGIRFYINDEFSLAGELGYRITSTDLLDNIPATLTNGSRKDEYGVLAIKLQYTPVFKNKIFSKKP</sequence>
<name>A0A1I2WUH1_9BACT</name>
<feature type="domain" description="Outer membrane protein beta-barrel" evidence="3">
    <location>
        <begin position="47"/>
        <end position="213"/>
    </location>
</feature>
<dbReference type="InterPro" id="IPR011250">
    <property type="entry name" value="OMP/PagP_B-barrel"/>
</dbReference>
<dbReference type="SUPFAM" id="SSF56925">
    <property type="entry name" value="OMPA-like"/>
    <property type="match status" value="1"/>
</dbReference>
<protein>
    <submittedName>
        <fullName evidence="4">Outer membrane protein beta-barrel domain-containing protein</fullName>
    </submittedName>
</protein>
<dbReference type="AlphaFoldDB" id="A0A1I2WUH1"/>
<dbReference type="Gene3D" id="2.40.160.20">
    <property type="match status" value="1"/>
</dbReference>
<organism evidence="4 5">
    <name type="scientific">Pontibacter chinhatensis</name>
    <dbReference type="NCBI Taxonomy" id="1436961"/>
    <lineage>
        <taxon>Bacteria</taxon>
        <taxon>Pseudomonadati</taxon>
        <taxon>Bacteroidota</taxon>
        <taxon>Cytophagia</taxon>
        <taxon>Cytophagales</taxon>
        <taxon>Hymenobacteraceae</taxon>
        <taxon>Pontibacter</taxon>
    </lineage>
</organism>
<accession>A0A1I2WUH1</accession>
<evidence type="ECO:0000256" key="2">
    <source>
        <dbReference type="SAM" id="SignalP"/>
    </source>
</evidence>
<evidence type="ECO:0000313" key="5">
    <source>
        <dbReference type="Proteomes" id="UP000198724"/>
    </source>
</evidence>
<evidence type="ECO:0000313" key="4">
    <source>
        <dbReference type="EMBL" id="SFH03271.1"/>
    </source>
</evidence>
<feature type="chain" id="PRO_5011784725" evidence="2">
    <location>
        <begin position="25"/>
        <end position="254"/>
    </location>
</feature>
<dbReference type="InterPro" id="IPR027385">
    <property type="entry name" value="Beta-barrel_OMP"/>
</dbReference>
<dbReference type="Pfam" id="PF13505">
    <property type="entry name" value="OMP_b-brl"/>
    <property type="match status" value="1"/>
</dbReference>
<evidence type="ECO:0000259" key="3">
    <source>
        <dbReference type="Pfam" id="PF13505"/>
    </source>
</evidence>
<dbReference type="STRING" id="1436961.SAMN05421739_105143"/>
<dbReference type="RefSeq" id="WP_092103301.1">
    <property type="nucleotide sequence ID" value="NZ_FOOT01000005.1"/>
</dbReference>
<reference evidence="5" key="1">
    <citation type="submission" date="2016-10" db="EMBL/GenBank/DDBJ databases">
        <authorList>
            <person name="Varghese N."/>
            <person name="Submissions S."/>
        </authorList>
    </citation>
    <scope>NUCLEOTIDE SEQUENCE [LARGE SCALE GENOMIC DNA]</scope>
    <source>
        <strain evidence="5">LP51</strain>
    </source>
</reference>
<keyword evidence="5" id="KW-1185">Reference proteome</keyword>
<keyword evidence="1 2" id="KW-0732">Signal</keyword>
<dbReference type="EMBL" id="FOOT01000005">
    <property type="protein sequence ID" value="SFH03271.1"/>
    <property type="molecule type" value="Genomic_DNA"/>
</dbReference>
<feature type="signal peptide" evidence="2">
    <location>
        <begin position="1"/>
        <end position="24"/>
    </location>
</feature>
<gene>
    <name evidence="4" type="ORF">SAMN05421739_105143</name>
</gene>
<evidence type="ECO:0000256" key="1">
    <source>
        <dbReference type="ARBA" id="ARBA00022729"/>
    </source>
</evidence>
<dbReference type="Proteomes" id="UP000198724">
    <property type="component" value="Unassembled WGS sequence"/>
</dbReference>
<dbReference type="OrthoDB" id="940928at2"/>
<proteinExistence type="predicted"/>